<feature type="region of interest" description="Disordered" evidence="6">
    <location>
        <begin position="1"/>
        <end position="98"/>
    </location>
</feature>
<feature type="compositionally biased region" description="Pro residues" evidence="6">
    <location>
        <begin position="762"/>
        <end position="773"/>
    </location>
</feature>
<feature type="domain" description="Zn(2)-C6 fungal-type" evidence="7">
    <location>
        <begin position="100"/>
        <end position="136"/>
    </location>
</feature>
<feature type="compositionally biased region" description="Low complexity" evidence="6">
    <location>
        <begin position="718"/>
        <end position="733"/>
    </location>
</feature>
<name>A0AA39YVE1_9PEZI</name>
<dbReference type="GO" id="GO:0000981">
    <property type="term" value="F:DNA-binding transcription factor activity, RNA polymerase II-specific"/>
    <property type="evidence" value="ECO:0007669"/>
    <property type="project" value="InterPro"/>
</dbReference>
<dbReference type="GO" id="GO:0008270">
    <property type="term" value="F:zinc ion binding"/>
    <property type="evidence" value="ECO:0007669"/>
    <property type="project" value="InterPro"/>
</dbReference>
<dbReference type="InterPro" id="IPR050815">
    <property type="entry name" value="TF_fung"/>
</dbReference>
<dbReference type="Gene3D" id="4.10.240.10">
    <property type="entry name" value="Zn(2)-C6 fungal-type DNA-binding domain"/>
    <property type="match status" value="1"/>
</dbReference>
<comment type="subcellular location">
    <subcellularLocation>
        <location evidence="1">Nucleus</location>
    </subcellularLocation>
</comment>
<feature type="compositionally biased region" description="Polar residues" evidence="6">
    <location>
        <begin position="640"/>
        <end position="659"/>
    </location>
</feature>
<dbReference type="AlphaFoldDB" id="A0AA39YVE1"/>
<evidence type="ECO:0000256" key="1">
    <source>
        <dbReference type="ARBA" id="ARBA00004123"/>
    </source>
</evidence>
<organism evidence="8 9">
    <name type="scientific">Cercophora samala</name>
    <dbReference type="NCBI Taxonomy" id="330535"/>
    <lineage>
        <taxon>Eukaryota</taxon>
        <taxon>Fungi</taxon>
        <taxon>Dikarya</taxon>
        <taxon>Ascomycota</taxon>
        <taxon>Pezizomycotina</taxon>
        <taxon>Sordariomycetes</taxon>
        <taxon>Sordariomycetidae</taxon>
        <taxon>Sordariales</taxon>
        <taxon>Lasiosphaeriaceae</taxon>
        <taxon>Cercophora</taxon>
    </lineage>
</organism>
<dbReference type="SUPFAM" id="SSF57701">
    <property type="entry name" value="Zn2/Cys6 DNA-binding domain"/>
    <property type="match status" value="1"/>
</dbReference>
<dbReference type="EMBL" id="JAULSY010000192">
    <property type="protein sequence ID" value="KAK0658945.1"/>
    <property type="molecule type" value="Genomic_DNA"/>
</dbReference>
<reference evidence="8" key="1">
    <citation type="submission" date="2023-06" db="EMBL/GenBank/DDBJ databases">
        <title>Genome-scale phylogeny and comparative genomics of the fungal order Sordariales.</title>
        <authorList>
            <consortium name="Lawrence Berkeley National Laboratory"/>
            <person name="Hensen N."/>
            <person name="Bonometti L."/>
            <person name="Westerberg I."/>
            <person name="Brannstrom I.O."/>
            <person name="Guillou S."/>
            <person name="Cros-Aarteil S."/>
            <person name="Calhoun S."/>
            <person name="Haridas S."/>
            <person name="Kuo A."/>
            <person name="Mondo S."/>
            <person name="Pangilinan J."/>
            <person name="Riley R."/>
            <person name="Labutti K."/>
            <person name="Andreopoulos B."/>
            <person name="Lipzen A."/>
            <person name="Chen C."/>
            <person name="Yanf M."/>
            <person name="Daum C."/>
            <person name="Ng V."/>
            <person name="Clum A."/>
            <person name="Steindorff A."/>
            <person name="Ohm R."/>
            <person name="Martin F."/>
            <person name="Silar P."/>
            <person name="Natvig D."/>
            <person name="Lalanne C."/>
            <person name="Gautier V."/>
            <person name="Ament-Velasquez S.L."/>
            <person name="Kruys A."/>
            <person name="Hutchinson M.I."/>
            <person name="Powell A.J."/>
            <person name="Barry K."/>
            <person name="Miller A.N."/>
            <person name="Grigoriev I.V."/>
            <person name="Debuchy R."/>
            <person name="Gladieux P."/>
            <person name="Thoren M.H."/>
            <person name="Johannesson H."/>
        </authorList>
    </citation>
    <scope>NUCLEOTIDE SEQUENCE</scope>
    <source>
        <strain evidence="8">CBS 307.81</strain>
    </source>
</reference>
<dbReference type="GO" id="GO:0006351">
    <property type="term" value="P:DNA-templated transcription"/>
    <property type="evidence" value="ECO:0007669"/>
    <property type="project" value="InterPro"/>
</dbReference>
<dbReference type="Proteomes" id="UP001174997">
    <property type="component" value="Unassembled WGS sequence"/>
</dbReference>
<dbReference type="SMART" id="SM00066">
    <property type="entry name" value="GAL4"/>
    <property type="match status" value="1"/>
</dbReference>
<feature type="region of interest" description="Disordered" evidence="6">
    <location>
        <begin position="699"/>
        <end position="893"/>
    </location>
</feature>
<protein>
    <recommendedName>
        <fullName evidence="7">Zn(2)-C6 fungal-type domain-containing protein</fullName>
    </recommendedName>
</protein>
<evidence type="ECO:0000256" key="5">
    <source>
        <dbReference type="ARBA" id="ARBA00023242"/>
    </source>
</evidence>
<keyword evidence="5" id="KW-0539">Nucleus</keyword>
<dbReference type="CDD" id="cd12148">
    <property type="entry name" value="fungal_TF_MHR"/>
    <property type="match status" value="1"/>
</dbReference>
<sequence>MDVEMKGVVASDAAGNNVTMDMPPPPLPASAIAAAAQLQLQQQQQQQQQIQQQHPQHHHHQLEQQSQHTQPPVTQASSSQQQQLPQAPPAPPVKRRAPIACRRCRRMRSKCHQTDKGKPPCQACTDAGLGPADCVFPVRGQPDEDREYRHPRVRADKNSKREILKFRRDVLDQQQQQQILANATAMMSPGGRLIARSPDDWEVLPPLEDILDAVNNFTRHYFQLGFIPKQRFIEKLTINHRSVSLFLLLGILSVSARLTPALVERYGSAVDAAEIFMEHASAVAMMELYREPSLERCQAFYLLSIAQQGSGLTPRSSINMAIAMRMATLLKLHREETYVLVNPTKELVIQAESARRTLWMLHSQDNLHSGARSPVLLAASDITALLPCDEQDFAAAREPKSRAALEDTQPALEKPELIADPGRSLFATLIQAHYYWGRISRRAISHDKSARPWEPTSQYAVLEKKLAEWEALLPNDHRWSSLLLKGYKQEGHDLAYLGVTMTPRLCNIVLRKAYIHNMINHDTSDATLAPFWSDMAQELFRNVKELYEQIQIQYGDRAPDEGPGAQMAAFCVYTCGFLACYLCKYPKLCADPILVRDAPHIVQRILGILDESKNIWPLASRWFDHLEKFSRKQTGIAAETQGSMADSVSAPSSNTTQAQPISTPPPPSSSSGDLASSIQRDPIPHVLQPALKDVFTPIQPRLLPSSTPSNEGAKNHNGVVSPSSSQGSVGPSSAILPLPQGPPPTANSHQLYIDPNLRLPLPNGPPPPPPPHTPQQQQQILSPQQQHAQHSPTGGGRQSTDGLGLLLEAFDTHRSAPGPPGSGQHPHSAEGQGQGPPPGAPYDPHAAPQPYYTQHPGLPMNDGYENELGYYMSDGVPPPLQNWAGTPHMYTGY</sequence>
<dbReference type="InterPro" id="IPR007219">
    <property type="entry name" value="XnlR_reg_dom"/>
</dbReference>
<evidence type="ECO:0000256" key="6">
    <source>
        <dbReference type="SAM" id="MobiDB-lite"/>
    </source>
</evidence>
<dbReference type="PANTHER" id="PTHR47338">
    <property type="entry name" value="ZN(II)2CYS6 TRANSCRIPTION FACTOR (EUROFUNG)-RELATED"/>
    <property type="match status" value="1"/>
</dbReference>
<keyword evidence="4" id="KW-0804">Transcription</keyword>
<feature type="compositionally biased region" description="Low complexity" evidence="6">
    <location>
        <begin position="29"/>
        <end position="54"/>
    </location>
</feature>
<dbReference type="PANTHER" id="PTHR47338:SF5">
    <property type="entry name" value="ZN(II)2CYS6 TRANSCRIPTION FACTOR (EUROFUNG)"/>
    <property type="match status" value="1"/>
</dbReference>
<keyword evidence="9" id="KW-1185">Reference proteome</keyword>
<dbReference type="GO" id="GO:0003677">
    <property type="term" value="F:DNA binding"/>
    <property type="evidence" value="ECO:0007669"/>
    <property type="project" value="InterPro"/>
</dbReference>
<dbReference type="Pfam" id="PF04082">
    <property type="entry name" value="Fungal_trans"/>
    <property type="match status" value="1"/>
</dbReference>
<evidence type="ECO:0000259" key="7">
    <source>
        <dbReference type="PROSITE" id="PS50048"/>
    </source>
</evidence>
<comment type="caution">
    <text evidence="8">The sequence shown here is derived from an EMBL/GenBank/DDBJ whole genome shotgun (WGS) entry which is preliminary data.</text>
</comment>
<keyword evidence="3" id="KW-0805">Transcription regulation</keyword>
<evidence type="ECO:0000256" key="4">
    <source>
        <dbReference type="ARBA" id="ARBA00023163"/>
    </source>
</evidence>
<feature type="compositionally biased region" description="Low complexity" evidence="6">
    <location>
        <begin position="774"/>
        <end position="790"/>
    </location>
</feature>
<feature type="compositionally biased region" description="Low complexity" evidence="6">
    <location>
        <begin position="822"/>
        <end position="831"/>
    </location>
</feature>
<dbReference type="GO" id="GO:0005634">
    <property type="term" value="C:nucleus"/>
    <property type="evidence" value="ECO:0007669"/>
    <property type="project" value="UniProtKB-SubCell"/>
</dbReference>
<keyword evidence="2" id="KW-0479">Metal-binding</keyword>
<evidence type="ECO:0000313" key="9">
    <source>
        <dbReference type="Proteomes" id="UP001174997"/>
    </source>
</evidence>
<feature type="region of interest" description="Disordered" evidence="6">
    <location>
        <begin position="638"/>
        <end position="677"/>
    </location>
</feature>
<feature type="compositionally biased region" description="Low complexity" evidence="6">
    <location>
        <begin position="63"/>
        <end position="85"/>
    </location>
</feature>
<accession>A0AA39YVE1</accession>
<gene>
    <name evidence="8" type="ORF">QBC41DRAFT_50415</name>
</gene>
<evidence type="ECO:0000256" key="3">
    <source>
        <dbReference type="ARBA" id="ARBA00023015"/>
    </source>
</evidence>
<dbReference type="InterPro" id="IPR036864">
    <property type="entry name" value="Zn2-C6_fun-type_DNA-bd_sf"/>
</dbReference>
<dbReference type="PROSITE" id="PS50048">
    <property type="entry name" value="ZN2_CY6_FUNGAL_2"/>
    <property type="match status" value="1"/>
</dbReference>
<evidence type="ECO:0000256" key="2">
    <source>
        <dbReference type="ARBA" id="ARBA00022723"/>
    </source>
</evidence>
<proteinExistence type="predicted"/>
<dbReference type="CDD" id="cd00067">
    <property type="entry name" value="GAL4"/>
    <property type="match status" value="1"/>
</dbReference>
<evidence type="ECO:0000313" key="8">
    <source>
        <dbReference type="EMBL" id="KAK0658945.1"/>
    </source>
</evidence>
<dbReference type="InterPro" id="IPR001138">
    <property type="entry name" value="Zn2Cys6_DnaBD"/>
</dbReference>